<evidence type="ECO:0000256" key="1">
    <source>
        <dbReference type="ARBA" id="ARBA00004651"/>
    </source>
</evidence>
<evidence type="ECO:0000259" key="12">
    <source>
        <dbReference type="Pfam" id="PF00662"/>
    </source>
</evidence>
<gene>
    <name evidence="15" type="ORF">C8N28_2031</name>
</gene>
<dbReference type="EMBL" id="SMGO01000002">
    <property type="protein sequence ID" value="TCK83430.1"/>
    <property type="molecule type" value="Genomic_DNA"/>
</dbReference>
<feature type="transmembrane region" description="Helical" evidence="10">
    <location>
        <begin position="107"/>
        <end position="123"/>
    </location>
</feature>
<evidence type="ECO:0000313" key="16">
    <source>
        <dbReference type="Proteomes" id="UP000294616"/>
    </source>
</evidence>
<evidence type="ECO:0000256" key="9">
    <source>
        <dbReference type="RuleBase" id="RU000320"/>
    </source>
</evidence>
<feature type="transmembrane region" description="Helical" evidence="10">
    <location>
        <begin position="129"/>
        <end position="147"/>
    </location>
</feature>
<accession>A0A4R1LXY0</accession>
<feature type="domain" description="NADH:quinone oxidoreductase/Mrp antiporter transmembrane" evidence="11">
    <location>
        <begin position="124"/>
        <end position="409"/>
    </location>
</feature>
<reference evidence="15 16" key="1">
    <citation type="submission" date="2019-03" db="EMBL/GenBank/DDBJ databases">
        <title>Genomic Encyclopedia of Archaeal and Bacterial Type Strains, Phase II (KMG-II): from individual species to whole genera.</title>
        <authorList>
            <person name="Goeker M."/>
        </authorList>
    </citation>
    <scope>NUCLEOTIDE SEQUENCE [LARGE SCALE GENOMIC DNA]</scope>
    <source>
        <strain evidence="15 16">DSM 22554</strain>
    </source>
</reference>
<name>A0A4R1LXY0_9SPHI</name>
<comment type="subcellular location">
    <subcellularLocation>
        <location evidence="1">Cell membrane</location>
        <topology evidence="1">Multi-pass membrane protein</topology>
    </subcellularLocation>
    <subcellularLocation>
        <location evidence="9">Membrane</location>
        <topology evidence="9">Multi-pass membrane protein</topology>
    </subcellularLocation>
</comment>
<feature type="transmembrane region" description="Helical" evidence="10">
    <location>
        <begin position="268"/>
        <end position="289"/>
    </location>
</feature>
<keyword evidence="3" id="KW-0050">Antiport</keyword>
<dbReference type="NCBIfam" id="NF009287">
    <property type="entry name" value="PRK12647.1"/>
    <property type="match status" value="1"/>
</dbReference>
<feature type="transmembrane region" description="Helical" evidence="10">
    <location>
        <begin position="564"/>
        <end position="581"/>
    </location>
</feature>
<dbReference type="Pfam" id="PF00361">
    <property type="entry name" value="Proton_antipo_M"/>
    <property type="match status" value="1"/>
</dbReference>
<dbReference type="Pfam" id="PF00662">
    <property type="entry name" value="Proton_antipo_N"/>
    <property type="match status" value="1"/>
</dbReference>
<dbReference type="PRINTS" id="PR01435">
    <property type="entry name" value="NPOXDRDTASE5"/>
</dbReference>
<feature type="transmembrane region" description="Helical" evidence="10">
    <location>
        <begin position="200"/>
        <end position="217"/>
    </location>
</feature>
<feature type="transmembrane region" description="Helical" evidence="10">
    <location>
        <begin position="159"/>
        <end position="180"/>
    </location>
</feature>
<keyword evidence="7" id="KW-0406">Ion transport</keyword>
<keyword evidence="16" id="KW-1185">Reference proteome</keyword>
<dbReference type="Proteomes" id="UP000294616">
    <property type="component" value="Unassembled WGS sequence"/>
</dbReference>
<dbReference type="GO" id="GO:0015297">
    <property type="term" value="F:antiporter activity"/>
    <property type="evidence" value="ECO:0007669"/>
    <property type="project" value="UniProtKB-KW"/>
</dbReference>
<dbReference type="Pfam" id="PF20501">
    <property type="entry name" value="MbhE"/>
    <property type="match status" value="1"/>
</dbReference>
<evidence type="ECO:0000256" key="10">
    <source>
        <dbReference type="SAM" id="Phobius"/>
    </source>
</evidence>
<feature type="transmembrane region" description="Helical" evidence="10">
    <location>
        <begin position="740"/>
        <end position="758"/>
    </location>
</feature>
<sequence>MLLAILSGFLIAICLLFLGKQLKGNLPLAVSILPITLFVYFCTFLPGIGEGQTFFQHIPWIPSMGIHLDFKLDGLSLLFSLLITGIGSLVFLYSSSYLKGHIYIGRFYGYLCVFMASMLGVVLSDNLLVLFVFWELTAISSFFLIGFNNDNEASRKSSLLAWAITGGGGFFLMAGFILIGNVSGTYSLQEMLSSSELLKSHFLYAIMLFLIFAGAFTKSAQFPFHFWLPGAMKAPTPVSAYLHSATMVKAGIYLIARFTPILGNHPYWNNTLLIVGGITMVYGAFHSIFRIDLKGILAYSTISALGILVFLLGIGTHDALLAASVFILVHAFYKAGLFLIAGVIDHETGTRDVSQLAGLRKVMAPLAIAGGLAALSSAGIPLTLSFVSKDLIYEATLNSGNSALLFTLIAILTNIFLSYSGYLAGIKPFVGSLPAKFSEVHLPSGFMWLPPLFLGLGGLLFGLFPSLLDSSLIQPVIHAMGANDTVVSLKLWHGFNTVLMLSALTIVCGIILYLILKPSLKRLNAIGKLDSFSPQTIFMSLAKGTKFIALRYTKFMHNGFLRSYLTKIIFFLVCLIGYYLIRNVDIQLYTDKHTAISMYEAIVFSIMIVAIFTIVFSPSRFVAIISLSVMGYCMCLFFVYYGAPDLAMTQFTIDTLTTVLFVLVLLKLPPYLRIKDKAAQVRDGFLAGAFGILISVIALQVLNEPTNKNISRFYADNAYLLGKGKNVVNVILVDFRGYDTLVEITVLTIAAIGVYSMLKIQSSEIE</sequence>
<dbReference type="PANTHER" id="PTHR43373:SF1">
    <property type="entry name" value="NA(+)_H(+) ANTIPORTER SUBUNIT A"/>
    <property type="match status" value="1"/>
</dbReference>
<feature type="transmembrane region" description="Helical" evidence="10">
    <location>
        <begin position="362"/>
        <end position="384"/>
    </location>
</feature>
<dbReference type="InterPro" id="IPR046806">
    <property type="entry name" value="MrpA_C/MbhE"/>
</dbReference>
<dbReference type="GO" id="GO:0006811">
    <property type="term" value="P:monoatomic ion transport"/>
    <property type="evidence" value="ECO:0007669"/>
    <property type="project" value="UniProtKB-KW"/>
</dbReference>
<evidence type="ECO:0000256" key="2">
    <source>
        <dbReference type="ARBA" id="ARBA00022448"/>
    </source>
</evidence>
<feature type="domain" description="NADH-Ubiquinone oxidoreductase (complex I) chain 5 N-terminal" evidence="12">
    <location>
        <begin position="60"/>
        <end position="108"/>
    </location>
</feature>
<feature type="domain" description="MrpA C-terminal/MbhE" evidence="14">
    <location>
        <begin position="680"/>
        <end position="759"/>
    </location>
</feature>
<keyword evidence="4" id="KW-1003">Cell membrane</keyword>
<dbReference type="PRINTS" id="PR01434">
    <property type="entry name" value="NADHDHGNASE5"/>
</dbReference>
<evidence type="ECO:0000256" key="4">
    <source>
        <dbReference type="ARBA" id="ARBA00022475"/>
    </source>
</evidence>
<keyword evidence="8 10" id="KW-0472">Membrane</keyword>
<keyword evidence="2" id="KW-0813">Transport</keyword>
<dbReference type="PANTHER" id="PTHR43373">
    <property type="entry name" value="NA(+)/H(+) ANTIPORTER SUBUNIT"/>
    <property type="match status" value="1"/>
</dbReference>
<organism evidence="15 16">
    <name type="scientific">Albibacterium bauzanense</name>
    <dbReference type="NCBI Taxonomy" id="653929"/>
    <lineage>
        <taxon>Bacteria</taxon>
        <taxon>Pseudomonadati</taxon>
        <taxon>Bacteroidota</taxon>
        <taxon>Sphingobacteriia</taxon>
        <taxon>Sphingobacteriales</taxon>
        <taxon>Sphingobacteriaceae</taxon>
        <taxon>Albibacterium</taxon>
    </lineage>
</organism>
<proteinExistence type="predicted"/>
<evidence type="ECO:0000259" key="11">
    <source>
        <dbReference type="Pfam" id="PF00361"/>
    </source>
</evidence>
<evidence type="ECO:0000259" key="14">
    <source>
        <dbReference type="Pfam" id="PF20501"/>
    </source>
</evidence>
<feature type="transmembrane region" description="Helical" evidence="10">
    <location>
        <begin position="238"/>
        <end position="256"/>
    </location>
</feature>
<protein>
    <submittedName>
        <fullName evidence="15">Multisubunit sodium/proton antiporter MrpA subunit</fullName>
    </submittedName>
</protein>
<feature type="transmembrane region" description="Helical" evidence="10">
    <location>
        <begin position="320"/>
        <end position="341"/>
    </location>
</feature>
<evidence type="ECO:0000256" key="3">
    <source>
        <dbReference type="ARBA" id="ARBA00022449"/>
    </source>
</evidence>
<comment type="caution">
    <text evidence="15">The sequence shown here is derived from an EMBL/GenBank/DDBJ whole genome shotgun (WGS) entry which is preliminary data.</text>
</comment>
<keyword evidence="6 10" id="KW-1133">Transmembrane helix</keyword>
<feature type="transmembrane region" description="Helical" evidence="10">
    <location>
        <begin position="446"/>
        <end position="468"/>
    </location>
</feature>
<dbReference type="InterPro" id="IPR001516">
    <property type="entry name" value="Proton_antipo_N"/>
</dbReference>
<feature type="transmembrane region" description="Helical" evidence="10">
    <location>
        <begin position="684"/>
        <end position="702"/>
    </location>
</feature>
<feature type="transmembrane region" description="Helical" evidence="10">
    <location>
        <begin position="498"/>
        <end position="516"/>
    </location>
</feature>
<evidence type="ECO:0000256" key="7">
    <source>
        <dbReference type="ARBA" id="ARBA00023065"/>
    </source>
</evidence>
<feature type="transmembrane region" description="Helical" evidence="10">
    <location>
        <begin position="296"/>
        <end position="314"/>
    </location>
</feature>
<dbReference type="AlphaFoldDB" id="A0A4R1LXY0"/>
<dbReference type="InterPro" id="IPR025383">
    <property type="entry name" value="MrpA_C/MbhD"/>
</dbReference>
<dbReference type="RefSeq" id="WP_132224410.1">
    <property type="nucleotide sequence ID" value="NZ_SMGO01000002.1"/>
</dbReference>
<dbReference type="OrthoDB" id="9807568at2"/>
<dbReference type="InterPro" id="IPR001750">
    <property type="entry name" value="ND/Mrp_TM"/>
</dbReference>
<feature type="transmembrane region" description="Helical" evidence="10">
    <location>
        <begin position="621"/>
        <end position="643"/>
    </location>
</feature>
<evidence type="ECO:0000259" key="13">
    <source>
        <dbReference type="Pfam" id="PF13244"/>
    </source>
</evidence>
<feature type="transmembrane region" description="Helical" evidence="10">
    <location>
        <begin position="596"/>
        <end position="616"/>
    </location>
</feature>
<evidence type="ECO:0000256" key="6">
    <source>
        <dbReference type="ARBA" id="ARBA00022989"/>
    </source>
</evidence>
<feature type="transmembrane region" description="Helical" evidence="10">
    <location>
        <begin position="404"/>
        <end position="425"/>
    </location>
</feature>
<evidence type="ECO:0000313" key="15">
    <source>
        <dbReference type="EMBL" id="TCK83430.1"/>
    </source>
</evidence>
<dbReference type="Pfam" id="PF13244">
    <property type="entry name" value="MbhD"/>
    <property type="match status" value="1"/>
</dbReference>
<feature type="domain" description="MrpA C-terminal/MbhD" evidence="13">
    <location>
        <begin position="606"/>
        <end position="669"/>
    </location>
</feature>
<evidence type="ECO:0000256" key="5">
    <source>
        <dbReference type="ARBA" id="ARBA00022692"/>
    </source>
</evidence>
<dbReference type="GO" id="GO:0005886">
    <property type="term" value="C:plasma membrane"/>
    <property type="evidence" value="ECO:0007669"/>
    <property type="project" value="UniProtKB-SubCell"/>
</dbReference>
<evidence type="ECO:0000256" key="8">
    <source>
        <dbReference type="ARBA" id="ARBA00023136"/>
    </source>
</evidence>
<dbReference type="InterPro" id="IPR050616">
    <property type="entry name" value="CPA3_Na-H_Antiporter_A"/>
</dbReference>
<feature type="transmembrane region" description="Helical" evidence="10">
    <location>
        <begin position="74"/>
        <end position="95"/>
    </location>
</feature>
<feature type="transmembrane region" description="Helical" evidence="10">
    <location>
        <begin position="655"/>
        <end position="672"/>
    </location>
</feature>
<keyword evidence="5 9" id="KW-0812">Transmembrane</keyword>